<dbReference type="Proteomes" id="UP000011713">
    <property type="component" value="Unassembled WGS sequence"/>
</dbReference>
<organism evidence="1 2">
    <name type="scientific">Hyaloperonospora arabidopsidis (strain Emoy2)</name>
    <name type="common">Downy mildew agent</name>
    <name type="synonym">Peronospora arabidopsidis</name>
    <dbReference type="NCBI Taxonomy" id="559515"/>
    <lineage>
        <taxon>Eukaryota</taxon>
        <taxon>Sar</taxon>
        <taxon>Stramenopiles</taxon>
        <taxon>Oomycota</taxon>
        <taxon>Peronosporomycetes</taxon>
        <taxon>Peronosporales</taxon>
        <taxon>Peronosporaceae</taxon>
        <taxon>Hyaloperonospora</taxon>
    </lineage>
</organism>
<dbReference type="InParanoid" id="M4C293"/>
<sequence>MSSSSDSDVRKAKRKSFKIGYSGTPVRWDGEDWTFYKHAMINAFEENLLDKIALFKEVLNEICNERRK</sequence>
<keyword evidence="2" id="KW-1185">Reference proteome</keyword>
<evidence type="ECO:0000313" key="1">
    <source>
        <dbReference type="EnsemblProtists" id="HpaP813208"/>
    </source>
</evidence>
<dbReference type="EMBL" id="JH598121">
    <property type="status" value="NOT_ANNOTATED_CDS"/>
    <property type="molecule type" value="Genomic_DNA"/>
</dbReference>
<name>M4C293_HYAAE</name>
<reference evidence="1" key="2">
    <citation type="submission" date="2015-06" db="UniProtKB">
        <authorList>
            <consortium name="EnsemblProtists"/>
        </authorList>
    </citation>
    <scope>IDENTIFICATION</scope>
    <source>
        <strain evidence="1">Emoy2</strain>
    </source>
</reference>
<dbReference type="AlphaFoldDB" id="M4C293"/>
<dbReference type="STRING" id="559515.M4C293"/>
<dbReference type="EnsemblProtists" id="HpaT813208">
    <property type="protein sequence ID" value="HpaP813208"/>
    <property type="gene ID" value="HpaG813208"/>
</dbReference>
<dbReference type="VEuPathDB" id="FungiDB:HpaG813208"/>
<reference evidence="2" key="1">
    <citation type="journal article" date="2010" name="Science">
        <title>Signatures of adaptation to obligate biotrophy in the Hyaloperonospora arabidopsidis genome.</title>
        <authorList>
            <person name="Baxter L."/>
            <person name="Tripathy S."/>
            <person name="Ishaque N."/>
            <person name="Boot N."/>
            <person name="Cabral A."/>
            <person name="Kemen E."/>
            <person name="Thines M."/>
            <person name="Ah-Fong A."/>
            <person name="Anderson R."/>
            <person name="Badejoko W."/>
            <person name="Bittner-Eddy P."/>
            <person name="Boore J.L."/>
            <person name="Chibucos M.C."/>
            <person name="Coates M."/>
            <person name="Dehal P."/>
            <person name="Delehaunty K."/>
            <person name="Dong S."/>
            <person name="Downton P."/>
            <person name="Dumas B."/>
            <person name="Fabro G."/>
            <person name="Fronick C."/>
            <person name="Fuerstenberg S.I."/>
            <person name="Fulton L."/>
            <person name="Gaulin E."/>
            <person name="Govers F."/>
            <person name="Hughes L."/>
            <person name="Humphray S."/>
            <person name="Jiang R.H."/>
            <person name="Judelson H."/>
            <person name="Kamoun S."/>
            <person name="Kyung K."/>
            <person name="Meijer H."/>
            <person name="Minx P."/>
            <person name="Morris P."/>
            <person name="Nelson J."/>
            <person name="Phuntumart V."/>
            <person name="Qutob D."/>
            <person name="Rehmany A."/>
            <person name="Rougon-Cardoso A."/>
            <person name="Ryden P."/>
            <person name="Torto-Alalibo T."/>
            <person name="Studholme D."/>
            <person name="Wang Y."/>
            <person name="Win J."/>
            <person name="Wood J."/>
            <person name="Clifton S.W."/>
            <person name="Rogers J."/>
            <person name="Van den Ackerveken G."/>
            <person name="Jones J.D."/>
            <person name="McDowell J.M."/>
            <person name="Beynon J."/>
            <person name="Tyler B.M."/>
        </authorList>
    </citation>
    <scope>NUCLEOTIDE SEQUENCE [LARGE SCALE GENOMIC DNA]</scope>
    <source>
        <strain evidence="2">Emoy2</strain>
    </source>
</reference>
<protein>
    <submittedName>
        <fullName evidence="1">Uncharacterized protein</fullName>
    </submittedName>
</protein>
<accession>M4C293</accession>
<dbReference type="HOGENOM" id="CLU_2799417_0_0_1"/>
<proteinExistence type="predicted"/>
<evidence type="ECO:0000313" key="2">
    <source>
        <dbReference type="Proteomes" id="UP000011713"/>
    </source>
</evidence>